<protein>
    <submittedName>
        <fullName evidence="1">Uncharacterized protein</fullName>
    </submittedName>
</protein>
<accession>A0A1C7P4L9</accession>
<evidence type="ECO:0000313" key="2">
    <source>
        <dbReference type="Proteomes" id="UP000093111"/>
    </source>
</evidence>
<organism evidence="1 2">
    <name type="scientific">Pararhizobium polonicum</name>
    <dbReference type="NCBI Taxonomy" id="1612624"/>
    <lineage>
        <taxon>Bacteria</taxon>
        <taxon>Pseudomonadati</taxon>
        <taxon>Pseudomonadota</taxon>
        <taxon>Alphaproteobacteria</taxon>
        <taxon>Hyphomicrobiales</taxon>
        <taxon>Rhizobiaceae</taxon>
        <taxon>Rhizobium/Agrobacterium group</taxon>
        <taxon>Pararhizobium</taxon>
    </lineage>
</organism>
<evidence type="ECO:0000313" key="1">
    <source>
        <dbReference type="EMBL" id="OBZ96232.1"/>
    </source>
</evidence>
<name>A0A1C7P4L9_9HYPH</name>
<dbReference type="STRING" id="1612624.ADU59_07725"/>
<proteinExistence type="predicted"/>
<keyword evidence="2" id="KW-1185">Reference proteome</keyword>
<dbReference type="AlphaFoldDB" id="A0A1C7P4L9"/>
<sequence length="123" mass="14265">MSASDVPRDIDMLPLKGESMSCLRSQRATKQRRMNMAKKKKKLIKRCIETIRSMPGIDMSDAAQLKKAIEFAKTVKLSPDDIHKMIYKAGDYCPRRYDYWGEVFYVAKNEEARTARGLELMRL</sequence>
<reference evidence="1 2" key="1">
    <citation type="journal article" date="2016" name="Syst. Appl. Microbiol.">
        <title>Pararhizobium polonicum sp. nov. isolated from tumors on stone fruit rootstocks.</title>
        <authorList>
            <person name="Pulawska J."/>
            <person name="Kuzmanovic N."/>
            <person name="Willems A."/>
            <person name="Pothier J.F."/>
        </authorList>
    </citation>
    <scope>NUCLEOTIDE SEQUENCE [LARGE SCALE GENOMIC DNA]</scope>
    <source>
        <strain evidence="1 2">F5.1</strain>
    </source>
</reference>
<dbReference type="EMBL" id="LGLV01000005">
    <property type="protein sequence ID" value="OBZ96232.1"/>
    <property type="molecule type" value="Genomic_DNA"/>
</dbReference>
<dbReference type="Proteomes" id="UP000093111">
    <property type="component" value="Unassembled WGS sequence"/>
</dbReference>
<gene>
    <name evidence="1" type="ORF">ADU59_07725</name>
</gene>
<comment type="caution">
    <text evidence="1">The sequence shown here is derived from an EMBL/GenBank/DDBJ whole genome shotgun (WGS) entry which is preliminary data.</text>
</comment>